<dbReference type="Gene3D" id="1.10.1200.10">
    <property type="entry name" value="ACP-like"/>
    <property type="match status" value="2"/>
</dbReference>
<accession>A0A5N7CAJ5</accession>
<dbReference type="GO" id="GO:0016874">
    <property type="term" value="F:ligase activity"/>
    <property type="evidence" value="ECO:0007669"/>
    <property type="project" value="UniProtKB-KW"/>
</dbReference>
<name>A0A5N7CAJ5_PETAA</name>
<sequence length="2421" mass="267411">MRGNSVSPGLSPALASSPSQKTLDPGVLQRETVCIPVESLTADLSKQWLDDDGVRWGIIIQAAWAIMLRLYSADDYVRFGSVSMERNDVNLGGLKPSAFKIHSYDRHFLGSTIVQHLLSPTPPAGCLCGCSMSARDNIQMHENGDWHFNSCIFFGLDSQFESTRLPIDNEFPVIVYLCGNHPTQAPFVAICYSPTALSDKQAASLAGTLNQTIKGILIHQSKRVKDLDICSDADLHCVLRWNQNLEHPIRPKLVHQMIQQQSHQQPAAPAISAWDGDVTYAELDSIATRLAIQLKRLGVGPEVFVALCFDKSKWAVIALMGVIKVGGAYIFLDPSHPPKLNQHVCQSAAVQVLVCSPVHASFAEDLADRVIALDTDFLPLLDPEPTNRGKQESDLPSPHNALYAIFTSGSTGEPKAIVTEHSAFYSIASANANAMGLGSNSRVLQFASYTFDVSNRDVLLTLMFGGCICIPSESDRINDLAGFITRHNVTCASLTPSVSDVIRPSSVPSLKTLILGGEPMTAAHIHRWAGKVRLINAYGVSESTGVAALASDIGLGHSPKNIGRGCGSRLWIVNPDNPHQLSPIGAVGELVIQGPAIARHYLHDKERTERHFLRRLDWQRRLRTSSDLNYRFYRTGDLARYNQDASIEYVGRSDSQVKINGQRLNLDYIEYHIRECPVLKSLAIFNVNVIATSIADSSRIRLVAFLDIGEGLGQKDGHHSPTWIAPDSVSGPWINALQKNLSSTLPSYMIPAHFMFAYYLPLTRSGKVDLPELRRIAAELELQDRLLNEGYNKISSGNPPSSGSGDETGLPLSPYKYTLQTSWAEILDKRTSQFRQHDNFFTHGGDSVEAMKLVATLRTKGLKLSVADVFKHPTLSGMAWCLRRLPADLSSAPASIYPFALISERPDLIDEVKQQLGISMDEIEDAYPCTQLQEGLVALTAKAPGAMIARYCWRLPDVLDLDRFRAAWEIVWTMNPILRTRIVIVPHGAFPVVIRAKMPWETTTKKDLHAPKIKLNSGPLIHFGLCLDSQELILHLHHAIFDGWSIGQTLEQVEYVYHGGKIDLRPFNLFVKYALDQHSTVSDEFWRAECDALEAENFPCPPSAIPRDDRNMVLEHVLEIEFNTSMDCTISSILRLAWAIVLWRQTGSEDVLFGTTLMGRNASMEGIEKVSGPTLATVPVRIKVPTEKSIREGLHEVQGQFLRMVDYEQIGLQRIRQAGPWPAAACEFQNLLIVHPHRRQVPNSNLFVQAQEVHDNLKSFTTYPFMIVCTPDDRSICLQASFNTECVSQAKAEQILAQVAHVCRQLMVSQLKIADISLVTPQDMTQLRQWNSHVPNGTHACIHELIQKRCRTLPGALAAQSIDYELTYGQLDQYSTYFANRLVALRVQRGDLVPVLFEKSIWTTVAILAVLKAGAAIVTMDPSYPFQRLREICTDVCAKVVITSTACAAISSKLHNHALVASCPDANWDPTEEMEVGLELPSTTPDDPAYLIFTSGSTGKPKGVIIQHSAISSSALAHIDQLQMSPKSRVFQFSSYAFDVGVGDILFSLVAGACICVPNDVDRRDNPTKAMADLRVNVAILTPSVIALIDPVEVPTLEILASVGEPLTTGVAQKWPNEVSLVNAYGPAECSVSATFQLDVRRDSNPGNIGFGTGAVCWIVDPNDHDRLLPIGAVGELILEGPIVGTGYLNDPEKTAAAFIKSPNWLKDFRHPGYHGKLYKTGDLGSYSPDGSLEFHGRKDLQVKINAQRLELGEVEHRIGASLLSSREVVVEVIRSKDSLFGDASARKLLVAFVCPHETVDWGQSTSSDSSGLEVIENLQDRYYLDIAGLVSQLRERLPSYMIPSFFIPVSRMPLTMSGKLKRRSLREEVSRWPIEKLLCYPSSPRSILRMEPCVTEKQKQIHHLVGKILGLEKTSFGMESNFFTLGGDSITAMRMGALARKEGLELIVEDIFRSSTLSDMAGHLSTQAEHIDRSGPLVAPDAVDTSVNIYQNLNQRVSSDILGNIGEVRPATQFQSMTLRAWYARYLAISLPKVVNNARLSKACQQLVDRHPILRTAFIADDDNRILQLVMRTFDVRITDYSSYDLATHCAEDSISMPSALDGTPPFQVQMVATDKAQVFLILRLVHAQFDGLSLPVICEDLSAAYNNQALEPTASFVSHLCESQAGRTGVAYPAWQRVLGGAKMTDLHRFKRHHLTPRIDSPIEVQSRKSNAPQLVTATKTIPFVNPPSQITMATLVKAAWAITLMNCITFADQTDVVFGQVVHGRVLGIPHEERIVGPCLNIIPVRIKFMPSPTDGVEKMALLRQVQEQHLQTMPFENLDFSDIVRNCTRWPSNTTFGSFVRFQGIDIQPACDLDGVICETSLESLPNPPSNTANVLVVPHGSELRVTMTISDQTLDWEAAQELVQHLCNAIECLAAL</sequence>
<keyword evidence="2" id="KW-0597">Phosphoprotein</keyword>
<dbReference type="PROSITE" id="PS00012">
    <property type="entry name" value="PHOSPHOPANTETHEINE"/>
    <property type="match status" value="1"/>
</dbReference>
<dbReference type="GO" id="GO:0031177">
    <property type="term" value="F:phosphopantetheine binding"/>
    <property type="evidence" value="ECO:0007669"/>
    <property type="project" value="InterPro"/>
</dbReference>
<dbReference type="InterPro" id="IPR000873">
    <property type="entry name" value="AMP-dep_synth/lig_dom"/>
</dbReference>
<dbReference type="Gene3D" id="3.30.559.10">
    <property type="entry name" value="Chloramphenicol acetyltransferase-like domain"/>
    <property type="match status" value="2"/>
</dbReference>
<dbReference type="InterPro" id="IPR045851">
    <property type="entry name" value="AMP-bd_C_sf"/>
</dbReference>
<evidence type="ECO:0000256" key="1">
    <source>
        <dbReference type="ARBA" id="ARBA00022450"/>
    </source>
</evidence>
<dbReference type="PANTHER" id="PTHR45527">
    <property type="entry name" value="NONRIBOSOMAL PEPTIDE SYNTHETASE"/>
    <property type="match status" value="1"/>
</dbReference>
<proteinExistence type="inferred from homology"/>
<dbReference type="GO" id="GO:1904091">
    <property type="term" value="F:non-ribosomal peptide synthetase activity"/>
    <property type="evidence" value="ECO:0007669"/>
    <property type="project" value="UniProtKB-ARBA"/>
</dbReference>
<evidence type="ECO:0000259" key="6">
    <source>
        <dbReference type="PROSITE" id="PS50075"/>
    </source>
</evidence>
<dbReference type="FunFam" id="3.40.50.12780:FF:000014">
    <property type="entry name" value="Nonribosomal peptide synthetase 1"/>
    <property type="match status" value="2"/>
</dbReference>
<dbReference type="Proteomes" id="UP000326877">
    <property type="component" value="Unassembled WGS sequence"/>
</dbReference>
<keyword evidence="3" id="KW-0436">Ligase</keyword>
<reference evidence="7" key="1">
    <citation type="submission" date="2019-04" db="EMBL/GenBank/DDBJ databases">
        <title>Friends and foes A comparative genomics studyof 23 Aspergillus species from section Flavi.</title>
        <authorList>
            <consortium name="DOE Joint Genome Institute"/>
            <person name="Kjaerbolling I."/>
            <person name="Vesth T."/>
            <person name="Frisvad J.C."/>
            <person name="Nybo J.L."/>
            <person name="Theobald S."/>
            <person name="Kildgaard S."/>
            <person name="Isbrandt T."/>
            <person name="Kuo A."/>
            <person name="Sato A."/>
            <person name="Lyhne E.K."/>
            <person name="Kogle M.E."/>
            <person name="Wiebenga A."/>
            <person name="Kun R.S."/>
            <person name="Lubbers R.J."/>
            <person name="Makela M.R."/>
            <person name="Barry K."/>
            <person name="Chovatia M."/>
            <person name="Clum A."/>
            <person name="Daum C."/>
            <person name="Haridas S."/>
            <person name="He G."/>
            <person name="LaButti K."/>
            <person name="Lipzen A."/>
            <person name="Mondo S."/>
            <person name="Riley R."/>
            <person name="Salamov A."/>
            <person name="Simmons B.A."/>
            <person name="Magnuson J.K."/>
            <person name="Henrissat B."/>
            <person name="Mortensen U.H."/>
            <person name="Larsen T.O."/>
            <person name="Devries R.P."/>
            <person name="Grigoriev I.V."/>
            <person name="Machida M."/>
            <person name="Baker S.E."/>
            <person name="Andersen M.R."/>
        </authorList>
    </citation>
    <scope>NUCLEOTIDE SEQUENCE [LARGE SCALE GENOMIC DNA]</scope>
    <source>
        <strain evidence="7">IBT 14317</strain>
    </source>
</reference>
<dbReference type="GO" id="GO:0005737">
    <property type="term" value="C:cytoplasm"/>
    <property type="evidence" value="ECO:0007669"/>
    <property type="project" value="TreeGrafter"/>
</dbReference>
<evidence type="ECO:0000256" key="3">
    <source>
        <dbReference type="ARBA" id="ARBA00022598"/>
    </source>
</evidence>
<dbReference type="Pfam" id="PF00668">
    <property type="entry name" value="Condensation"/>
    <property type="match status" value="2"/>
</dbReference>
<dbReference type="PANTHER" id="PTHR45527:SF1">
    <property type="entry name" value="FATTY ACID SYNTHASE"/>
    <property type="match status" value="1"/>
</dbReference>
<dbReference type="GO" id="GO:0044550">
    <property type="term" value="P:secondary metabolite biosynthetic process"/>
    <property type="evidence" value="ECO:0007669"/>
    <property type="project" value="TreeGrafter"/>
</dbReference>
<dbReference type="OrthoDB" id="416786at2759"/>
<dbReference type="SMART" id="SM00823">
    <property type="entry name" value="PKS_PP"/>
    <property type="match status" value="2"/>
</dbReference>
<dbReference type="InterPro" id="IPR020845">
    <property type="entry name" value="AMP-binding_CS"/>
</dbReference>
<comment type="similarity">
    <text evidence="4">Belongs to the NRP synthetase family.</text>
</comment>
<evidence type="ECO:0000256" key="2">
    <source>
        <dbReference type="ARBA" id="ARBA00022553"/>
    </source>
</evidence>
<dbReference type="GO" id="GO:0043041">
    <property type="term" value="P:amino acid activation for nonribosomal peptide biosynthetic process"/>
    <property type="evidence" value="ECO:0007669"/>
    <property type="project" value="TreeGrafter"/>
</dbReference>
<dbReference type="InterPro" id="IPR020806">
    <property type="entry name" value="PKS_PP-bd"/>
</dbReference>
<dbReference type="InterPro" id="IPR042099">
    <property type="entry name" value="ANL_N_sf"/>
</dbReference>
<dbReference type="Gene3D" id="3.30.300.30">
    <property type="match status" value="2"/>
</dbReference>
<feature type="domain" description="Carrier" evidence="6">
    <location>
        <begin position="810"/>
        <end position="886"/>
    </location>
</feature>
<dbReference type="CDD" id="cd19545">
    <property type="entry name" value="FUM14_C_NRPS-like"/>
    <property type="match status" value="1"/>
</dbReference>
<evidence type="ECO:0000256" key="4">
    <source>
        <dbReference type="ARBA" id="ARBA00029454"/>
    </source>
</evidence>
<dbReference type="InterPro" id="IPR009081">
    <property type="entry name" value="PP-bd_ACP"/>
</dbReference>
<protein>
    <recommendedName>
        <fullName evidence="6">Carrier domain-containing protein</fullName>
    </recommendedName>
</protein>
<feature type="compositionally biased region" description="Low complexity" evidence="5">
    <location>
        <begin position="1"/>
        <end position="19"/>
    </location>
</feature>
<dbReference type="CDD" id="cd05918">
    <property type="entry name" value="A_NRPS_SidN3_like"/>
    <property type="match status" value="2"/>
</dbReference>
<dbReference type="Pfam" id="PF00501">
    <property type="entry name" value="AMP-binding"/>
    <property type="match status" value="2"/>
</dbReference>
<dbReference type="SUPFAM" id="SSF47336">
    <property type="entry name" value="ACP-like"/>
    <property type="match status" value="2"/>
</dbReference>
<feature type="region of interest" description="Disordered" evidence="5">
    <location>
        <begin position="1"/>
        <end position="25"/>
    </location>
</feature>
<organism evidence="7">
    <name type="scientific">Petromyces alliaceus</name>
    <name type="common">Aspergillus alliaceus</name>
    <dbReference type="NCBI Taxonomy" id="209559"/>
    <lineage>
        <taxon>Eukaryota</taxon>
        <taxon>Fungi</taxon>
        <taxon>Dikarya</taxon>
        <taxon>Ascomycota</taxon>
        <taxon>Pezizomycotina</taxon>
        <taxon>Eurotiomycetes</taxon>
        <taxon>Eurotiomycetidae</taxon>
        <taxon>Eurotiales</taxon>
        <taxon>Aspergillaceae</taxon>
        <taxon>Aspergillus</taxon>
        <taxon>Aspergillus subgen. Circumdati</taxon>
    </lineage>
</organism>
<dbReference type="NCBIfam" id="TIGR01733">
    <property type="entry name" value="AA-adenyl-dom"/>
    <property type="match status" value="2"/>
</dbReference>
<keyword evidence="1" id="KW-0596">Phosphopantetheine</keyword>
<dbReference type="SUPFAM" id="SSF52777">
    <property type="entry name" value="CoA-dependent acyltransferases"/>
    <property type="match status" value="4"/>
</dbReference>
<dbReference type="PROSITE" id="PS00455">
    <property type="entry name" value="AMP_BINDING"/>
    <property type="match status" value="1"/>
</dbReference>
<feature type="domain" description="Carrier" evidence="6">
    <location>
        <begin position="1893"/>
        <end position="1969"/>
    </location>
</feature>
<dbReference type="Gene3D" id="3.30.559.30">
    <property type="entry name" value="Nonribosomal peptide synthetase, condensation domain"/>
    <property type="match status" value="2"/>
</dbReference>
<dbReference type="InterPro" id="IPR036736">
    <property type="entry name" value="ACP-like_sf"/>
</dbReference>
<dbReference type="Gene3D" id="3.40.50.12780">
    <property type="entry name" value="N-terminal domain of ligase-like"/>
    <property type="match status" value="2"/>
</dbReference>
<dbReference type="SUPFAM" id="SSF56801">
    <property type="entry name" value="Acetyl-CoA synthetase-like"/>
    <property type="match status" value="2"/>
</dbReference>
<dbReference type="InterPro" id="IPR001242">
    <property type="entry name" value="Condensation_dom"/>
</dbReference>
<dbReference type="PROSITE" id="PS50075">
    <property type="entry name" value="CARRIER"/>
    <property type="match status" value="2"/>
</dbReference>
<dbReference type="FunFam" id="3.30.559.30:FF:000003">
    <property type="entry name" value="Nonribosomal peptide synthase SidD"/>
    <property type="match status" value="1"/>
</dbReference>
<dbReference type="FunFam" id="3.30.300.30:FF:000015">
    <property type="entry name" value="Nonribosomal peptide synthase SidD"/>
    <property type="match status" value="2"/>
</dbReference>
<dbReference type="EMBL" id="ML735248">
    <property type="protein sequence ID" value="KAE8391152.1"/>
    <property type="molecule type" value="Genomic_DNA"/>
</dbReference>
<evidence type="ECO:0000313" key="7">
    <source>
        <dbReference type="EMBL" id="KAE8391152.1"/>
    </source>
</evidence>
<dbReference type="InterPro" id="IPR006162">
    <property type="entry name" value="Ppantetheine_attach_site"/>
</dbReference>
<gene>
    <name evidence="7" type="ORF">BDV23DRAFT_182862</name>
</gene>
<dbReference type="InterPro" id="IPR023213">
    <property type="entry name" value="CAT-like_dom_sf"/>
</dbReference>
<evidence type="ECO:0000256" key="5">
    <source>
        <dbReference type="SAM" id="MobiDB-lite"/>
    </source>
</evidence>
<dbReference type="CDD" id="cd19542">
    <property type="entry name" value="CT_NRPS-like"/>
    <property type="match status" value="1"/>
</dbReference>
<dbReference type="InterPro" id="IPR010071">
    <property type="entry name" value="AA_adenyl_dom"/>
</dbReference>
<dbReference type="Pfam" id="PF00550">
    <property type="entry name" value="PP-binding"/>
    <property type="match status" value="2"/>
</dbReference>